<evidence type="ECO:0000313" key="3">
    <source>
        <dbReference type="Proteomes" id="UP000689195"/>
    </source>
</evidence>
<proteinExistence type="predicted"/>
<reference evidence="2" key="1">
    <citation type="submission" date="2021-01" db="EMBL/GenBank/DDBJ databases">
        <authorList>
            <consortium name="Genoscope - CEA"/>
            <person name="William W."/>
        </authorList>
    </citation>
    <scope>NUCLEOTIDE SEQUENCE</scope>
</reference>
<sequence>MNILTSQIQQQKPEILEMVCQIHKREIVALDLDTSEKGQLQYMCCNCLVEKINNNKISTIDQTKERIQSFKTQKQENKTKQIQQRLDYFKKILDQIMEYKCNVENTLEKIYSQIKAQIFTIQKEKESLLENCQILHNFQEDVKSLSQFLSTDSQDNQMEFQQDSQFIDQIFQQFELLFNNASYFQTIDIFKDAKQKINEINENIKIEIIPLQNKNNQKTPSLNRVCPTHNKEVIMIDMDDKNKKMEDRFVCVDCIEDHPKCKYRTIQKVNQEWNHTKNQQDRILNELKLKRQEKQEKLNQQIAIMRKNYNQQLNEISEKLITEFSRPINKTSEIGKFKQTSIQGLSQEELFQNINYLIQYDKENLGQDSKIEYAKSKDSLFSKEIESRLEHLKQHDQLDIQESINILQDISNDSQIQGIVLLSSQLQENTKVNQEQMIVKQELDELINSSKQLYCQVGLFNQTIQKYQQHLTKMNIINNKFKSLPDHLNLKNLEKQVQDYTNKFENDFKQLKKFCEIEKLENQLEKLQQDYQKSQQENQQMVSTIEKDYKTKIKDQNVIIDKLKEIEKDTTIKLTNSENDNELLKKKLKEELNNYTQKINELQIKTQQQIQELNKKIGQQDIAMNQIQKELDNKKLMFAPQLNLQLMTFLLENFQGKNIQSY</sequence>
<feature type="coiled-coil region" evidence="1">
    <location>
        <begin position="277"/>
        <end position="319"/>
    </location>
</feature>
<comment type="caution">
    <text evidence="2">The sequence shown here is derived from an EMBL/GenBank/DDBJ whole genome shotgun (WGS) entry which is preliminary data.</text>
</comment>
<protein>
    <submittedName>
        <fullName evidence="2">Uncharacterized protein</fullName>
    </submittedName>
</protein>
<keyword evidence="1" id="KW-0175">Coiled coil</keyword>
<dbReference type="AlphaFoldDB" id="A0A8S1TQ88"/>
<dbReference type="OrthoDB" id="310630at2759"/>
<name>A0A8S1TQ88_9CILI</name>
<evidence type="ECO:0000256" key="1">
    <source>
        <dbReference type="SAM" id="Coils"/>
    </source>
</evidence>
<evidence type="ECO:0000313" key="2">
    <source>
        <dbReference type="EMBL" id="CAD8153687.1"/>
    </source>
</evidence>
<feature type="coiled-coil region" evidence="1">
    <location>
        <begin position="490"/>
        <end position="544"/>
    </location>
</feature>
<dbReference type="Proteomes" id="UP000689195">
    <property type="component" value="Unassembled WGS sequence"/>
</dbReference>
<gene>
    <name evidence="2" type="ORF">PPENT_87.1.T0240358</name>
</gene>
<dbReference type="EMBL" id="CAJJDO010000024">
    <property type="protein sequence ID" value="CAD8153687.1"/>
    <property type="molecule type" value="Genomic_DNA"/>
</dbReference>
<feature type="coiled-coil region" evidence="1">
    <location>
        <begin position="574"/>
        <end position="630"/>
    </location>
</feature>
<keyword evidence="3" id="KW-1185">Reference proteome</keyword>
<accession>A0A8S1TQ88</accession>
<organism evidence="2 3">
    <name type="scientific">Paramecium pentaurelia</name>
    <dbReference type="NCBI Taxonomy" id="43138"/>
    <lineage>
        <taxon>Eukaryota</taxon>
        <taxon>Sar</taxon>
        <taxon>Alveolata</taxon>
        <taxon>Ciliophora</taxon>
        <taxon>Intramacronucleata</taxon>
        <taxon>Oligohymenophorea</taxon>
        <taxon>Peniculida</taxon>
        <taxon>Parameciidae</taxon>
        <taxon>Paramecium</taxon>
    </lineage>
</organism>